<name>A0A0N5CXN4_THECL</name>
<accession>A0A0N5CXN4</accession>
<dbReference type="EMBL" id="UYYF01004323">
    <property type="protein sequence ID" value="VDN02365.1"/>
    <property type="molecule type" value="Genomic_DNA"/>
</dbReference>
<feature type="domain" description="RYYR-CCHC" evidence="1">
    <location>
        <begin position="218"/>
        <end position="284"/>
    </location>
</feature>
<evidence type="ECO:0000313" key="2">
    <source>
        <dbReference type="EMBL" id="VDN02365.1"/>
    </source>
</evidence>
<organism evidence="4">
    <name type="scientific">Thelazia callipaeda</name>
    <name type="common">Oriental eyeworm</name>
    <name type="synonym">Parasitic nematode</name>
    <dbReference type="NCBI Taxonomy" id="103827"/>
    <lineage>
        <taxon>Eukaryota</taxon>
        <taxon>Metazoa</taxon>
        <taxon>Ecdysozoa</taxon>
        <taxon>Nematoda</taxon>
        <taxon>Chromadorea</taxon>
        <taxon>Rhabditida</taxon>
        <taxon>Spirurina</taxon>
        <taxon>Spiruromorpha</taxon>
        <taxon>Thelazioidea</taxon>
        <taxon>Thelaziidae</taxon>
        <taxon>Thelazia</taxon>
    </lineage>
</organism>
<dbReference type="OMA" id="IYRSLNC"/>
<proteinExistence type="predicted"/>
<feature type="domain" description="RYYR-CCHC" evidence="1">
    <location>
        <begin position="30"/>
        <end position="113"/>
    </location>
</feature>
<sequence length="422" mass="47988">MVACDLAAVVIVYKLHCFSTSYSFPSSGYSVVSAKISKASIAITEKYNPKKFRIYELLGRETSTSTNYYRCLKCESFKKKAIGDLRSKLSVPYVKTINGKLSGNIHPQHHPACHPIARKIQDFKKIDRICQNEVLFTNIRRKQPECKNDGLNHDKSENMSWEVDFLLRFISQSCVDKDADGTDYGRFVNLSCDNKNSEGADYKSTEFGGASATLVLLSSVIVAENGGLSVRIYDEVSKNDEKMTLYHCLRCDELCEKDNTLVPAVLKKQDNLIVDMYPKHHAKCLPLALESLRELGSNLKNFWVAVKSKIIHLKSVLECDVLKKKFLQCKSGQLSGNGIAINETYVSNMDTSSVIKTQERRCVCKRFYEENEMLYQEMMRYRDEMKSMVNNICRISTCNANYYVDEEIIEEGDNNTVHFVGV</sequence>
<dbReference type="AlphaFoldDB" id="A0A0N5CXN4"/>
<dbReference type="InterPro" id="IPR057001">
    <property type="entry name" value="RYYR-CCHC"/>
</dbReference>
<dbReference type="Pfam" id="PF23674">
    <property type="entry name" value="RYYR-CCHC"/>
    <property type="match status" value="2"/>
</dbReference>
<dbReference type="STRING" id="103827.A0A0N5CXN4"/>
<keyword evidence="3" id="KW-1185">Reference proteome</keyword>
<evidence type="ECO:0000313" key="3">
    <source>
        <dbReference type="Proteomes" id="UP000276776"/>
    </source>
</evidence>
<reference evidence="2 3" key="2">
    <citation type="submission" date="2018-11" db="EMBL/GenBank/DDBJ databases">
        <authorList>
            <consortium name="Pathogen Informatics"/>
        </authorList>
    </citation>
    <scope>NUCLEOTIDE SEQUENCE [LARGE SCALE GENOMIC DNA]</scope>
</reference>
<evidence type="ECO:0000259" key="1">
    <source>
        <dbReference type="Pfam" id="PF23674"/>
    </source>
</evidence>
<evidence type="ECO:0000313" key="4">
    <source>
        <dbReference type="WBParaSite" id="TCLT_0000516801-mRNA-1"/>
    </source>
</evidence>
<dbReference type="Proteomes" id="UP000276776">
    <property type="component" value="Unassembled WGS sequence"/>
</dbReference>
<reference evidence="4" key="1">
    <citation type="submission" date="2017-02" db="UniProtKB">
        <authorList>
            <consortium name="WormBaseParasite"/>
        </authorList>
    </citation>
    <scope>IDENTIFICATION</scope>
</reference>
<dbReference type="OrthoDB" id="5813819at2759"/>
<gene>
    <name evidence="2" type="ORF">TCLT_LOCUS5157</name>
</gene>
<protein>
    <submittedName>
        <fullName evidence="4">THAP-type domain-containing protein</fullName>
    </submittedName>
</protein>
<dbReference type="WBParaSite" id="TCLT_0000516801-mRNA-1">
    <property type="protein sequence ID" value="TCLT_0000516801-mRNA-1"/>
    <property type="gene ID" value="TCLT_0000516801"/>
</dbReference>